<keyword evidence="5" id="KW-1185">Reference proteome</keyword>
<evidence type="ECO:0000256" key="1">
    <source>
        <dbReference type="ARBA" id="ARBA00022737"/>
    </source>
</evidence>
<accession>A0ABD3GZE5</accession>
<dbReference type="PROSITE" id="PS51371">
    <property type="entry name" value="CBS"/>
    <property type="match status" value="1"/>
</dbReference>
<sequence length="83" mass="8945">MTRNPTCVMGDTLAVDALQKMVQGKFRHLPVVENGDILALLDISKCLYDAIARMERATEKGNAIAAAVEGVESQWGNNANDAL</sequence>
<dbReference type="EMBL" id="JBJQOH010000006">
    <property type="protein sequence ID" value="KAL3683941.1"/>
    <property type="molecule type" value="Genomic_DNA"/>
</dbReference>
<organism evidence="4 5">
    <name type="scientific">Riccia sorocarpa</name>
    <dbReference type="NCBI Taxonomy" id="122646"/>
    <lineage>
        <taxon>Eukaryota</taxon>
        <taxon>Viridiplantae</taxon>
        <taxon>Streptophyta</taxon>
        <taxon>Embryophyta</taxon>
        <taxon>Marchantiophyta</taxon>
        <taxon>Marchantiopsida</taxon>
        <taxon>Marchantiidae</taxon>
        <taxon>Marchantiales</taxon>
        <taxon>Ricciaceae</taxon>
        <taxon>Riccia</taxon>
    </lineage>
</organism>
<comment type="caution">
    <text evidence="4">The sequence shown here is derived from an EMBL/GenBank/DDBJ whole genome shotgun (WGS) entry which is preliminary data.</text>
</comment>
<proteinExistence type="predicted"/>
<dbReference type="AlphaFoldDB" id="A0ABD3GZE5"/>
<dbReference type="InterPro" id="IPR000644">
    <property type="entry name" value="CBS_dom"/>
</dbReference>
<gene>
    <name evidence="4" type="ORF">R1sor_001963</name>
</gene>
<dbReference type="SUPFAM" id="SSF54631">
    <property type="entry name" value="CBS-domain pair"/>
    <property type="match status" value="1"/>
</dbReference>
<feature type="domain" description="CBS" evidence="3">
    <location>
        <begin position="1"/>
        <end position="58"/>
    </location>
</feature>
<evidence type="ECO:0000259" key="3">
    <source>
        <dbReference type="PROSITE" id="PS51371"/>
    </source>
</evidence>
<dbReference type="Proteomes" id="UP001633002">
    <property type="component" value="Unassembled WGS sequence"/>
</dbReference>
<keyword evidence="1" id="KW-0677">Repeat</keyword>
<evidence type="ECO:0000256" key="2">
    <source>
        <dbReference type="PROSITE-ProRule" id="PRU00703"/>
    </source>
</evidence>
<keyword evidence="2" id="KW-0129">CBS domain</keyword>
<reference evidence="4 5" key="1">
    <citation type="submission" date="2024-09" db="EMBL/GenBank/DDBJ databases">
        <title>Chromosome-scale assembly of Riccia sorocarpa.</title>
        <authorList>
            <person name="Paukszto L."/>
        </authorList>
    </citation>
    <scope>NUCLEOTIDE SEQUENCE [LARGE SCALE GENOMIC DNA]</scope>
    <source>
        <strain evidence="4">LP-2024</strain>
        <tissue evidence="4">Aerial parts of the thallus</tissue>
    </source>
</reference>
<dbReference type="InterPro" id="IPR051462">
    <property type="entry name" value="CBS_domain-containing"/>
</dbReference>
<protein>
    <recommendedName>
        <fullName evidence="3">CBS domain-containing protein</fullName>
    </recommendedName>
</protein>
<dbReference type="InterPro" id="IPR046342">
    <property type="entry name" value="CBS_dom_sf"/>
</dbReference>
<evidence type="ECO:0000313" key="4">
    <source>
        <dbReference type="EMBL" id="KAL3683941.1"/>
    </source>
</evidence>
<evidence type="ECO:0000313" key="5">
    <source>
        <dbReference type="Proteomes" id="UP001633002"/>
    </source>
</evidence>
<dbReference type="PANTHER" id="PTHR48108:SF26">
    <property type="entry name" value="CBS DOMAIN-CONTAINING PROTEIN DDB_G0289609"/>
    <property type="match status" value="1"/>
</dbReference>
<dbReference type="Gene3D" id="3.10.580.10">
    <property type="entry name" value="CBS-domain"/>
    <property type="match status" value="1"/>
</dbReference>
<name>A0ABD3GZE5_9MARC</name>
<dbReference type="Pfam" id="PF00571">
    <property type="entry name" value="CBS"/>
    <property type="match status" value="1"/>
</dbReference>
<dbReference type="PANTHER" id="PTHR48108">
    <property type="entry name" value="CBS DOMAIN-CONTAINING PROTEIN CBSX2, CHLOROPLASTIC"/>
    <property type="match status" value="1"/>
</dbReference>